<evidence type="ECO:0000313" key="3">
    <source>
        <dbReference type="Proteomes" id="UP000001055"/>
    </source>
</evidence>
<proteinExistence type="predicted"/>
<dbReference type="Pfam" id="PF00106">
    <property type="entry name" value="adh_short"/>
    <property type="match status" value="1"/>
</dbReference>
<dbReference type="InterPro" id="IPR002347">
    <property type="entry name" value="SDR_fam"/>
</dbReference>
<dbReference type="AlphaFoldDB" id="Q0UYC8"/>
<evidence type="ECO:0000256" key="1">
    <source>
        <dbReference type="ARBA" id="ARBA00023002"/>
    </source>
</evidence>
<dbReference type="PANTHER" id="PTHR43658:SF8">
    <property type="entry name" value="17-BETA-HYDROXYSTEROID DEHYDROGENASE 14-RELATED"/>
    <property type="match status" value="1"/>
</dbReference>
<dbReference type="eggNOG" id="KOG1200">
    <property type="taxonomic scope" value="Eukaryota"/>
</dbReference>
<dbReference type="RefSeq" id="XP_001793809.1">
    <property type="nucleotide sequence ID" value="XM_001793757.1"/>
</dbReference>
<dbReference type="HOGENOM" id="CLU_754613_0_0_1"/>
<organism evidence="2 3">
    <name type="scientific">Phaeosphaeria nodorum (strain SN15 / ATCC MYA-4574 / FGSC 10173)</name>
    <name type="common">Glume blotch fungus</name>
    <name type="synonym">Parastagonospora nodorum</name>
    <dbReference type="NCBI Taxonomy" id="321614"/>
    <lineage>
        <taxon>Eukaryota</taxon>
        <taxon>Fungi</taxon>
        <taxon>Dikarya</taxon>
        <taxon>Ascomycota</taxon>
        <taxon>Pezizomycotina</taxon>
        <taxon>Dothideomycetes</taxon>
        <taxon>Pleosporomycetidae</taxon>
        <taxon>Pleosporales</taxon>
        <taxon>Pleosporineae</taxon>
        <taxon>Phaeosphaeriaceae</taxon>
        <taxon>Parastagonospora</taxon>
    </lineage>
</organism>
<dbReference type="Gene3D" id="3.40.50.720">
    <property type="entry name" value="NAD(P)-binding Rossmann-like Domain"/>
    <property type="match status" value="1"/>
</dbReference>
<dbReference type="KEGG" id="pno:SNOG_03236"/>
<dbReference type="GO" id="GO:0006635">
    <property type="term" value="P:fatty acid beta-oxidation"/>
    <property type="evidence" value="ECO:0000318"/>
    <property type="project" value="GO_Central"/>
</dbReference>
<dbReference type="InterPro" id="IPR011008">
    <property type="entry name" value="Dimeric_a/b-barrel"/>
</dbReference>
<gene>
    <name evidence="2" type="ORF">SNOG_03236</name>
</gene>
<protein>
    <recommendedName>
        <fullName evidence="4">EthD domain-containing protein</fullName>
    </recommendedName>
</protein>
<dbReference type="PRINTS" id="PR00081">
    <property type="entry name" value="GDHRDH"/>
</dbReference>
<evidence type="ECO:0000313" key="2">
    <source>
        <dbReference type="EMBL" id="EAT89967.2"/>
    </source>
</evidence>
<dbReference type="GO" id="GO:0008670">
    <property type="term" value="F:2,4-dienoyl-CoA reductase (NADPH) activity"/>
    <property type="evidence" value="ECO:0000318"/>
    <property type="project" value="GO_Central"/>
</dbReference>
<accession>Q0UYC8</accession>
<dbReference type="VEuPathDB" id="FungiDB:JI435_032360"/>
<dbReference type="Gene3D" id="3.30.70.100">
    <property type="match status" value="1"/>
</dbReference>
<name>Q0UYC8_PHANO</name>
<dbReference type="Proteomes" id="UP000001055">
    <property type="component" value="Unassembled WGS sequence"/>
</dbReference>
<dbReference type="SUPFAM" id="SSF54909">
    <property type="entry name" value="Dimeric alpha+beta barrel"/>
    <property type="match status" value="1"/>
</dbReference>
<dbReference type="InterPro" id="IPR036291">
    <property type="entry name" value="NAD(P)-bd_dom_sf"/>
</dbReference>
<reference evidence="3" key="1">
    <citation type="journal article" date="2007" name="Plant Cell">
        <title>Dothideomycete-plant interactions illuminated by genome sequencing and EST analysis of the wheat pathogen Stagonospora nodorum.</title>
        <authorList>
            <person name="Hane J.K."/>
            <person name="Lowe R.G."/>
            <person name="Solomon P.S."/>
            <person name="Tan K.C."/>
            <person name="Schoch C.L."/>
            <person name="Spatafora J.W."/>
            <person name="Crous P.W."/>
            <person name="Kodira C."/>
            <person name="Birren B.W."/>
            <person name="Galagan J.E."/>
            <person name="Torriani S.F."/>
            <person name="McDonald B.A."/>
            <person name="Oliver R.P."/>
        </authorList>
    </citation>
    <scope>NUCLEOTIDE SEQUENCE [LARGE SCALE GENOMIC DNA]</scope>
    <source>
        <strain evidence="3">SN15 / ATCC MYA-4574 / FGSC 10173</strain>
    </source>
</reference>
<evidence type="ECO:0008006" key="4">
    <source>
        <dbReference type="Google" id="ProtNLM"/>
    </source>
</evidence>
<dbReference type="InParanoid" id="Q0UYC8"/>
<dbReference type="VEuPathDB" id="FungiDB:JI435_302420"/>
<dbReference type="SUPFAM" id="SSF51735">
    <property type="entry name" value="NAD(P)-binding Rossmann-fold domains"/>
    <property type="match status" value="1"/>
</dbReference>
<dbReference type="GO" id="GO:0005739">
    <property type="term" value="C:mitochondrion"/>
    <property type="evidence" value="ECO:0000318"/>
    <property type="project" value="GO_Central"/>
</dbReference>
<dbReference type="EMBL" id="CH445328">
    <property type="protein sequence ID" value="EAT89967.2"/>
    <property type="molecule type" value="Genomic_DNA"/>
</dbReference>
<dbReference type="PANTHER" id="PTHR43658">
    <property type="entry name" value="SHORT-CHAIN DEHYDROGENASE/REDUCTASE"/>
    <property type="match status" value="1"/>
</dbReference>
<keyword evidence="1" id="KW-0560">Oxidoreductase</keyword>
<sequence length="367" mass="41340">MSESQLIRVTVCARRNPKLSEEEFEDHWKNKHGPLITSWLKTYGYFWYKSYEDFEKAYEDEYYLNVVKKDEEYLFDMASVTVTTGTEHTIIEDGKVVRCFLLKMQSIDQPLNGKILLITGGASGIGLGLTKEAHAIGAKVLVADLKTTPDFDAFAANKDNILYVQSDVTNWADFTKIFDACEKKWNDVPDAYGICAGLFDPPFSNFWQDPEQDEGYKQVDVNVNHPIKLTRMALRKSLGKGKRASFVKSMKDSESLTGVKITTLCPAGVMTPLFDAEKIKQYSATEAGYLTPQDCAKHLLDLLQKKEYACGTVLELTIEGTRIIPEWNVAPLRVKGTGQEEMDEEFLGNLLRPVKQAVEKDKASAKL</sequence>
<dbReference type="GeneID" id="5970666"/>